<evidence type="ECO:0000256" key="5">
    <source>
        <dbReference type="ARBA" id="ARBA00022840"/>
    </source>
</evidence>
<keyword evidence="4" id="KW-0418">Kinase</keyword>
<sequence>MERYQMLGIVGEGSFGVVAKCLNKTTGRTVAVKKLLDSKRYPVTVVREISLLHAFENDHVMPMIEAFRHCGYIYIVFPYMRRNLYMYLEMNNGVLTMDEAKICVYQVSRVQSRGLIDILKFKTKSSTRKTNVLSSYDFIIFYPILEK</sequence>
<dbReference type="GO" id="GO:0004674">
    <property type="term" value="F:protein serine/threonine kinase activity"/>
    <property type="evidence" value="ECO:0007669"/>
    <property type="project" value="UniProtKB-KW"/>
</dbReference>
<dbReference type="InterPro" id="IPR050108">
    <property type="entry name" value="CDK"/>
</dbReference>
<feature type="domain" description="Protein kinase" evidence="7">
    <location>
        <begin position="4"/>
        <end position="147"/>
    </location>
</feature>
<organism evidence="8 9">
    <name type="scientific">Sipha flava</name>
    <name type="common">yellow sugarcane aphid</name>
    <dbReference type="NCBI Taxonomy" id="143950"/>
    <lineage>
        <taxon>Eukaryota</taxon>
        <taxon>Metazoa</taxon>
        <taxon>Ecdysozoa</taxon>
        <taxon>Arthropoda</taxon>
        <taxon>Hexapoda</taxon>
        <taxon>Insecta</taxon>
        <taxon>Pterygota</taxon>
        <taxon>Neoptera</taxon>
        <taxon>Paraneoptera</taxon>
        <taxon>Hemiptera</taxon>
        <taxon>Sternorrhyncha</taxon>
        <taxon>Aphidomorpha</taxon>
        <taxon>Aphidoidea</taxon>
        <taxon>Aphididae</taxon>
        <taxon>Sipha</taxon>
    </lineage>
</organism>
<protein>
    <submittedName>
        <fullName evidence="9">Cyclin-dependent kinase-like 4</fullName>
    </submittedName>
</protein>
<dbReference type="Gene3D" id="3.30.200.20">
    <property type="entry name" value="Phosphorylase Kinase, domain 1"/>
    <property type="match status" value="1"/>
</dbReference>
<keyword evidence="1" id="KW-0723">Serine/threonine-protein kinase</keyword>
<evidence type="ECO:0000256" key="6">
    <source>
        <dbReference type="PROSITE-ProRule" id="PRU10141"/>
    </source>
</evidence>
<evidence type="ECO:0000256" key="3">
    <source>
        <dbReference type="ARBA" id="ARBA00022741"/>
    </source>
</evidence>
<dbReference type="PROSITE" id="PS50011">
    <property type="entry name" value="PROTEIN_KINASE_DOM"/>
    <property type="match status" value="1"/>
</dbReference>
<keyword evidence="3 6" id="KW-0547">Nucleotide-binding</keyword>
<dbReference type="GO" id="GO:0005524">
    <property type="term" value="F:ATP binding"/>
    <property type="evidence" value="ECO:0007669"/>
    <property type="project" value="UniProtKB-UniRule"/>
</dbReference>
<dbReference type="Proteomes" id="UP000694846">
    <property type="component" value="Unplaced"/>
</dbReference>
<keyword evidence="2" id="KW-0808">Transferase</keyword>
<proteinExistence type="predicted"/>
<dbReference type="Pfam" id="PF00069">
    <property type="entry name" value="Pkinase"/>
    <property type="match status" value="1"/>
</dbReference>
<gene>
    <name evidence="9" type="primary">LOC112685870</name>
</gene>
<dbReference type="RefSeq" id="XP_025413680.1">
    <property type="nucleotide sequence ID" value="XM_025557895.1"/>
</dbReference>
<keyword evidence="5 6" id="KW-0067">ATP-binding</keyword>
<dbReference type="AlphaFoldDB" id="A0A8B8FTK1"/>
<feature type="binding site" evidence="6">
    <location>
        <position position="34"/>
    </location>
    <ligand>
        <name>ATP</name>
        <dbReference type="ChEBI" id="CHEBI:30616"/>
    </ligand>
</feature>
<evidence type="ECO:0000313" key="8">
    <source>
        <dbReference type="Proteomes" id="UP000694846"/>
    </source>
</evidence>
<evidence type="ECO:0000256" key="1">
    <source>
        <dbReference type="ARBA" id="ARBA00022527"/>
    </source>
</evidence>
<dbReference type="InterPro" id="IPR011009">
    <property type="entry name" value="Kinase-like_dom_sf"/>
</dbReference>
<dbReference type="InterPro" id="IPR000719">
    <property type="entry name" value="Prot_kinase_dom"/>
</dbReference>
<dbReference type="InterPro" id="IPR017441">
    <property type="entry name" value="Protein_kinase_ATP_BS"/>
</dbReference>
<reference evidence="9" key="1">
    <citation type="submission" date="2025-08" db="UniProtKB">
        <authorList>
            <consortium name="RefSeq"/>
        </authorList>
    </citation>
    <scope>IDENTIFICATION</scope>
    <source>
        <tissue evidence="9">Whole body</tissue>
    </source>
</reference>
<dbReference type="SUPFAM" id="SSF56112">
    <property type="entry name" value="Protein kinase-like (PK-like)"/>
    <property type="match status" value="1"/>
</dbReference>
<dbReference type="PANTHER" id="PTHR24056">
    <property type="entry name" value="CELL DIVISION PROTEIN KINASE"/>
    <property type="match status" value="1"/>
</dbReference>
<accession>A0A8B8FTK1</accession>
<dbReference type="GeneID" id="112685870"/>
<evidence type="ECO:0000313" key="9">
    <source>
        <dbReference type="RefSeq" id="XP_025413680.1"/>
    </source>
</evidence>
<dbReference type="PROSITE" id="PS00107">
    <property type="entry name" value="PROTEIN_KINASE_ATP"/>
    <property type="match status" value="1"/>
</dbReference>
<name>A0A8B8FTK1_9HEMI</name>
<evidence type="ECO:0000256" key="2">
    <source>
        <dbReference type="ARBA" id="ARBA00022679"/>
    </source>
</evidence>
<dbReference type="GO" id="GO:0005634">
    <property type="term" value="C:nucleus"/>
    <property type="evidence" value="ECO:0007669"/>
    <property type="project" value="TreeGrafter"/>
</dbReference>
<keyword evidence="8" id="KW-1185">Reference proteome</keyword>
<dbReference type="SMART" id="SM00220">
    <property type="entry name" value="S_TKc"/>
    <property type="match status" value="1"/>
</dbReference>
<evidence type="ECO:0000259" key="7">
    <source>
        <dbReference type="PROSITE" id="PS50011"/>
    </source>
</evidence>
<evidence type="ECO:0000256" key="4">
    <source>
        <dbReference type="ARBA" id="ARBA00022777"/>
    </source>
</evidence>
<dbReference type="OrthoDB" id="548217at2759"/>